<keyword evidence="2" id="KW-1185">Reference proteome</keyword>
<evidence type="ECO:0000313" key="1">
    <source>
        <dbReference type="EMBL" id="KAI9508725.1"/>
    </source>
</evidence>
<dbReference type="Proteomes" id="UP001207468">
    <property type="component" value="Unassembled WGS sequence"/>
</dbReference>
<gene>
    <name evidence="1" type="ORF">F5148DRAFT_1148814</name>
</gene>
<dbReference type="EMBL" id="JAGFNK010000080">
    <property type="protein sequence ID" value="KAI9508725.1"/>
    <property type="molecule type" value="Genomic_DNA"/>
</dbReference>
<reference evidence="1" key="1">
    <citation type="submission" date="2021-03" db="EMBL/GenBank/DDBJ databases">
        <title>Evolutionary priming and transition to the ectomycorrhizal habit in an iconic lineage of mushroom-forming fungi: is preadaptation a requirement?</title>
        <authorList>
            <consortium name="DOE Joint Genome Institute"/>
            <person name="Looney B.P."/>
            <person name="Miyauchi S."/>
            <person name="Morin E."/>
            <person name="Drula E."/>
            <person name="Courty P.E."/>
            <person name="Chicoki N."/>
            <person name="Fauchery L."/>
            <person name="Kohler A."/>
            <person name="Kuo A."/>
            <person name="LaButti K."/>
            <person name="Pangilinan J."/>
            <person name="Lipzen A."/>
            <person name="Riley R."/>
            <person name="Andreopoulos W."/>
            <person name="He G."/>
            <person name="Johnson J."/>
            <person name="Barry K.W."/>
            <person name="Grigoriev I.V."/>
            <person name="Nagy L."/>
            <person name="Hibbett D."/>
            <person name="Henrissat B."/>
            <person name="Matheny P.B."/>
            <person name="Labbe J."/>
            <person name="Martin A.F."/>
        </authorList>
    </citation>
    <scope>NUCLEOTIDE SEQUENCE</scope>
    <source>
        <strain evidence="1">BPL698</strain>
    </source>
</reference>
<protein>
    <submittedName>
        <fullName evidence="1">Uncharacterized protein</fullName>
    </submittedName>
</protein>
<comment type="caution">
    <text evidence="1">The sequence shown here is derived from an EMBL/GenBank/DDBJ whole genome shotgun (WGS) entry which is preliminary data.</text>
</comment>
<evidence type="ECO:0000313" key="2">
    <source>
        <dbReference type="Proteomes" id="UP001207468"/>
    </source>
</evidence>
<sequence length="262" mass="29660">MDEGPKGIGAIEIVYMEEEGQQAEQPSQLANTDTVYWNEEESLLKKAYFEMKLTYRGRGKERSGRGLSIMLWRSRHWLKGSHLSSQISWVEVEGLKWGTHFVEKLDCSVEAEDDGWRQSPAWLTGPATATPYTMNHSTHTHTPAPSKQNPDTNIILCKVLYLYEQETMEAGVREAGWTAAPHRETLENADHACKAHVGRLTKLHKYRAQGTGKPMLSANQGFKHVEKKRKNAQFENCARQNPHDSKPVEAELTGGEENKEKS</sequence>
<name>A0ACC0UBK7_9AGAM</name>
<proteinExistence type="predicted"/>
<organism evidence="1 2">
    <name type="scientific">Russula earlei</name>
    <dbReference type="NCBI Taxonomy" id="71964"/>
    <lineage>
        <taxon>Eukaryota</taxon>
        <taxon>Fungi</taxon>
        <taxon>Dikarya</taxon>
        <taxon>Basidiomycota</taxon>
        <taxon>Agaricomycotina</taxon>
        <taxon>Agaricomycetes</taxon>
        <taxon>Russulales</taxon>
        <taxon>Russulaceae</taxon>
        <taxon>Russula</taxon>
    </lineage>
</organism>
<accession>A0ACC0UBK7</accession>